<evidence type="ECO:0000313" key="1">
    <source>
        <dbReference type="EMBL" id="MDN3714344.1"/>
    </source>
</evidence>
<name>A0ABT8DD93_9RHOB</name>
<reference evidence="2" key="1">
    <citation type="journal article" date="2019" name="Int. J. Syst. Evol. Microbiol.">
        <title>The Global Catalogue of Microorganisms (GCM) 10K type strain sequencing project: providing services to taxonomists for standard genome sequencing and annotation.</title>
        <authorList>
            <consortium name="The Broad Institute Genomics Platform"/>
            <consortium name="The Broad Institute Genome Sequencing Center for Infectious Disease"/>
            <person name="Wu L."/>
            <person name="Ma J."/>
        </authorList>
    </citation>
    <scope>NUCLEOTIDE SEQUENCE [LARGE SCALE GENOMIC DNA]</scope>
    <source>
        <strain evidence="2">CECT 8482</strain>
    </source>
</reference>
<protein>
    <submittedName>
        <fullName evidence="1">Uncharacterized protein</fullName>
    </submittedName>
</protein>
<accession>A0ABT8DD93</accession>
<keyword evidence="2" id="KW-1185">Reference proteome</keyword>
<dbReference type="EMBL" id="JAUFRC010000004">
    <property type="protein sequence ID" value="MDN3714344.1"/>
    <property type="molecule type" value="Genomic_DNA"/>
</dbReference>
<dbReference type="Proteomes" id="UP001243846">
    <property type="component" value="Unassembled WGS sequence"/>
</dbReference>
<comment type="caution">
    <text evidence="1">The sequence shown here is derived from an EMBL/GenBank/DDBJ whole genome shotgun (WGS) entry which is preliminary data.</text>
</comment>
<gene>
    <name evidence="1" type="ORF">QWZ10_25620</name>
</gene>
<sequence>MAHTPNLLVIFDPMSSISKSLAPYSPLDADIAFNPQPWGRLIQTQEQLFDTNALIQISDRLRLEFHGGHAPNRVMPEIAQQDWATDLLDRYADGHIGYDLPCLLSADRSARGRIMMCAQDPLRSTDAAKLTVGTFLASIIINIE</sequence>
<evidence type="ECO:0000313" key="2">
    <source>
        <dbReference type="Proteomes" id="UP001243846"/>
    </source>
</evidence>
<proteinExistence type="predicted"/>
<organism evidence="1 2">
    <name type="scientific">Paracoccus cavernae</name>
    <dbReference type="NCBI Taxonomy" id="1571207"/>
    <lineage>
        <taxon>Bacteria</taxon>
        <taxon>Pseudomonadati</taxon>
        <taxon>Pseudomonadota</taxon>
        <taxon>Alphaproteobacteria</taxon>
        <taxon>Rhodobacterales</taxon>
        <taxon>Paracoccaceae</taxon>
        <taxon>Paracoccus</taxon>
    </lineage>
</organism>